<dbReference type="AlphaFoldDB" id="A0A9P3FYK9"/>
<dbReference type="Proteomes" id="UP000703269">
    <property type="component" value="Unassembled WGS sequence"/>
</dbReference>
<feature type="domain" description="BOD1/SHG1" evidence="2">
    <location>
        <begin position="8"/>
        <end position="100"/>
    </location>
</feature>
<proteinExistence type="predicted"/>
<dbReference type="Pfam" id="PF05205">
    <property type="entry name" value="COMPASS-Shg1"/>
    <property type="match status" value="1"/>
</dbReference>
<keyword evidence="4" id="KW-1185">Reference proteome</keyword>
<feature type="compositionally biased region" description="Basic and acidic residues" evidence="1">
    <location>
        <begin position="180"/>
        <end position="192"/>
    </location>
</feature>
<evidence type="ECO:0000256" key="1">
    <source>
        <dbReference type="SAM" id="MobiDB-lite"/>
    </source>
</evidence>
<evidence type="ECO:0000313" key="3">
    <source>
        <dbReference type="EMBL" id="GJE84710.1"/>
    </source>
</evidence>
<dbReference type="EMBL" id="BPQB01000001">
    <property type="protein sequence ID" value="GJE84710.1"/>
    <property type="molecule type" value="Genomic_DNA"/>
</dbReference>
<organism evidence="3 4">
    <name type="scientific">Phanerochaete sordida</name>
    <dbReference type="NCBI Taxonomy" id="48140"/>
    <lineage>
        <taxon>Eukaryota</taxon>
        <taxon>Fungi</taxon>
        <taxon>Dikarya</taxon>
        <taxon>Basidiomycota</taxon>
        <taxon>Agaricomycotina</taxon>
        <taxon>Agaricomycetes</taxon>
        <taxon>Polyporales</taxon>
        <taxon>Phanerochaetaceae</taxon>
        <taxon>Phanerochaete</taxon>
    </lineage>
</organism>
<sequence>MPVQNPQQLVEEFKKSGEFDRLRQELVDEFRNGDGLAPMVARVEDIVRKKLHYDSKLLFGPEATAQRELLQELDRYPVVERAVTELPSLSDLAFSASLRDTLSRIVKENRSGDMAEPAESQDAPASESSNGRPALHPLQTQTTSMVGSTTPSKEDESNARSVHFDDRESDSDSAMQESPVSERGHIEIHDIQVENVPNGLTMSPDAAIESHHESTLSSE</sequence>
<reference evidence="3 4" key="1">
    <citation type="submission" date="2021-08" db="EMBL/GenBank/DDBJ databases">
        <title>Draft Genome Sequence of Phanerochaete sordida strain YK-624.</title>
        <authorList>
            <person name="Mori T."/>
            <person name="Dohra H."/>
            <person name="Suzuki T."/>
            <person name="Kawagishi H."/>
            <person name="Hirai H."/>
        </authorList>
    </citation>
    <scope>NUCLEOTIDE SEQUENCE [LARGE SCALE GENOMIC DNA]</scope>
    <source>
        <strain evidence="3 4">YK-624</strain>
    </source>
</reference>
<evidence type="ECO:0000313" key="4">
    <source>
        <dbReference type="Proteomes" id="UP000703269"/>
    </source>
</evidence>
<feature type="region of interest" description="Disordered" evidence="1">
    <location>
        <begin position="109"/>
        <end position="219"/>
    </location>
</feature>
<name>A0A9P3FYK9_9APHY</name>
<dbReference type="InterPro" id="IPR055264">
    <property type="entry name" value="BOD1/SHG1_dom"/>
</dbReference>
<comment type="caution">
    <text evidence="3">The sequence shown here is derived from an EMBL/GenBank/DDBJ whole genome shotgun (WGS) entry which is preliminary data.</text>
</comment>
<evidence type="ECO:0000259" key="2">
    <source>
        <dbReference type="Pfam" id="PF05205"/>
    </source>
</evidence>
<protein>
    <submittedName>
        <fullName evidence="3">COMPASS-Shg1 domain-containing protein</fullName>
    </submittedName>
</protein>
<dbReference type="OrthoDB" id="5579731at2759"/>
<feature type="compositionally biased region" description="Basic and acidic residues" evidence="1">
    <location>
        <begin position="208"/>
        <end position="219"/>
    </location>
</feature>
<feature type="compositionally biased region" description="Basic and acidic residues" evidence="1">
    <location>
        <begin position="152"/>
        <end position="166"/>
    </location>
</feature>
<accession>A0A9P3FYK9</accession>
<feature type="compositionally biased region" description="Polar residues" evidence="1">
    <location>
        <begin position="138"/>
        <end position="151"/>
    </location>
</feature>
<gene>
    <name evidence="3" type="ORF">PsYK624_007860</name>
</gene>